<dbReference type="AlphaFoldDB" id="A0A5B7K9Q9"/>
<accession>A0A5B7K9Q9</accession>
<keyword evidence="2" id="KW-1185">Reference proteome</keyword>
<dbReference type="Proteomes" id="UP000324222">
    <property type="component" value="Unassembled WGS sequence"/>
</dbReference>
<reference evidence="1 2" key="1">
    <citation type="submission" date="2019-05" db="EMBL/GenBank/DDBJ databases">
        <title>Another draft genome of Portunus trituberculatus and its Hox gene families provides insights of decapod evolution.</title>
        <authorList>
            <person name="Jeong J.-H."/>
            <person name="Song I."/>
            <person name="Kim S."/>
            <person name="Choi T."/>
            <person name="Kim D."/>
            <person name="Ryu S."/>
            <person name="Kim W."/>
        </authorList>
    </citation>
    <scope>NUCLEOTIDE SEQUENCE [LARGE SCALE GENOMIC DNA]</scope>
    <source>
        <tissue evidence="1">Muscle</tissue>
    </source>
</reference>
<evidence type="ECO:0000313" key="2">
    <source>
        <dbReference type="Proteomes" id="UP000324222"/>
    </source>
</evidence>
<dbReference type="EMBL" id="VSRR010135896">
    <property type="protein sequence ID" value="MPD03384.1"/>
    <property type="molecule type" value="Genomic_DNA"/>
</dbReference>
<evidence type="ECO:0000313" key="1">
    <source>
        <dbReference type="EMBL" id="MPD03384.1"/>
    </source>
</evidence>
<proteinExistence type="predicted"/>
<comment type="caution">
    <text evidence="1">The sequence shown here is derived from an EMBL/GenBank/DDBJ whole genome shotgun (WGS) entry which is preliminary data.</text>
</comment>
<gene>
    <name evidence="1" type="ORF">E2C01_099021</name>
</gene>
<organism evidence="1 2">
    <name type="scientific">Portunus trituberculatus</name>
    <name type="common">Swimming crab</name>
    <name type="synonym">Neptunus trituberculatus</name>
    <dbReference type="NCBI Taxonomy" id="210409"/>
    <lineage>
        <taxon>Eukaryota</taxon>
        <taxon>Metazoa</taxon>
        <taxon>Ecdysozoa</taxon>
        <taxon>Arthropoda</taxon>
        <taxon>Crustacea</taxon>
        <taxon>Multicrustacea</taxon>
        <taxon>Malacostraca</taxon>
        <taxon>Eumalacostraca</taxon>
        <taxon>Eucarida</taxon>
        <taxon>Decapoda</taxon>
        <taxon>Pleocyemata</taxon>
        <taxon>Brachyura</taxon>
        <taxon>Eubrachyura</taxon>
        <taxon>Portunoidea</taxon>
        <taxon>Portunidae</taxon>
        <taxon>Portuninae</taxon>
        <taxon>Portunus</taxon>
    </lineage>
</organism>
<sequence>MHNSQVNRCQLLSVNNNITLSRQTADSCKPRSVLLGSFHQWRRHHGVRSPSIRVAPGQAIIMACWTKNSYHLTVSWGHPGSL</sequence>
<name>A0A5B7K9Q9_PORTR</name>
<protein>
    <submittedName>
        <fullName evidence="1">Uncharacterized protein</fullName>
    </submittedName>
</protein>